<name>X0TDY3_9ZZZZ</name>
<reference evidence="1" key="1">
    <citation type="journal article" date="2014" name="Front. Microbiol.">
        <title>High frequency of phylogenetically diverse reductive dehalogenase-homologous genes in deep subseafloor sedimentary metagenomes.</title>
        <authorList>
            <person name="Kawai M."/>
            <person name="Futagami T."/>
            <person name="Toyoda A."/>
            <person name="Takaki Y."/>
            <person name="Nishi S."/>
            <person name="Hori S."/>
            <person name="Arai W."/>
            <person name="Tsubouchi T."/>
            <person name="Morono Y."/>
            <person name="Uchiyama I."/>
            <person name="Ito T."/>
            <person name="Fujiyama A."/>
            <person name="Inagaki F."/>
            <person name="Takami H."/>
        </authorList>
    </citation>
    <scope>NUCLEOTIDE SEQUENCE</scope>
    <source>
        <strain evidence="1">Expedition CK06-06</strain>
    </source>
</reference>
<comment type="caution">
    <text evidence="1">The sequence shown here is derived from an EMBL/GenBank/DDBJ whole genome shotgun (WGS) entry which is preliminary data.</text>
</comment>
<sequence length="112" mass="11950">VFYNSHGVSVGPTDVVEMNGTLYLLLGEGTHELSRTLMHFDPEGDRWSKGQVLAGGLPYPTALLITPDQREYISIHGAYSSPQTGAVLEFDGLVGRAQSQAPVVYVETGAGS</sequence>
<organism evidence="1">
    <name type="scientific">marine sediment metagenome</name>
    <dbReference type="NCBI Taxonomy" id="412755"/>
    <lineage>
        <taxon>unclassified sequences</taxon>
        <taxon>metagenomes</taxon>
        <taxon>ecological metagenomes</taxon>
    </lineage>
</organism>
<proteinExistence type="predicted"/>
<dbReference type="EMBL" id="BARS01016297">
    <property type="protein sequence ID" value="GAF86392.1"/>
    <property type="molecule type" value="Genomic_DNA"/>
</dbReference>
<feature type="non-terminal residue" evidence="1">
    <location>
        <position position="1"/>
    </location>
</feature>
<accession>X0TDY3</accession>
<dbReference type="AlphaFoldDB" id="X0TDY3"/>
<gene>
    <name evidence="1" type="ORF">S01H1_26845</name>
</gene>
<protein>
    <submittedName>
        <fullName evidence="1">Uncharacterized protein</fullName>
    </submittedName>
</protein>
<evidence type="ECO:0000313" key="1">
    <source>
        <dbReference type="EMBL" id="GAF86392.1"/>
    </source>
</evidence>